<comment type="caution">
    <text evidence="2">The sequence shown here is derived from an EMBL/GenBank/DDBJ whole genome shotgun (WGS) entry which is preliminary data.</text>
</comment>
<organism evidence="2 3">
    <name type="scientific">Methanocorpusculum vombati</name>
    <dbReference type="NCBI Taxonomy" id="3002864"/>
    <lineage>
        <taxon>Archaea</taxon>
        <taxon>Methanobacteriati</taxon>
        <taxon>Methanobacteriota</taxon>
        <taxon>Stenosarchaea group</taxon>
        <taxon>Methanomicrobia</taxon>
        <taxon>Methanomicrobiales</taxon>
        <taxon>Methanocorpusculaceae</taxon>
        <taxon>Methanocorpusculum</taxon>
    </lineage>
</organism>
<name>A0ABT4IQN2_9EURY</name>
<evidence type="ECO:0000313" key="2">
    <source>
        <dbReference type="EMBL" id="MCZ0863403.1"/>
    </source>
</evidence>
<accession>A0ABT4IQN2</accession>
<gene>
    <name evidence="2" type="ORF">O0S09_09110</name>
</gene>
<keyword evidence="3" id="KW-1185">Reference proteome</keyword>
<dbReference type="Gene3D" id="1.20.5.170">
    <property type="match status" value="1"/>
</dbReference>
<dbReference type="EMBL" id="JAPTGC010000019">
    <property type="protein sequence ID" value="MCZ0863403.1"/>
    <property type="molecule type" value="Genomic_DNA"/>
</dbReference>
<dbReference type="Proteomes" id="UP001141336">
    <property type="component" value="Unassembled WGS sequence"/>
</dbReference>
<evidence type="ECO:0000313" key="3">
    <source>
        <dbReference type="Proteomes" id="UP001141336"/>
    </source>
</evidence>
<feature type="coiled-coil region" evidence="1">
    <location>
        <begin position="7"/>
        <end position="41"/>
    </location>
</feature>
<sequence length="61" mass="6988">MTEEPETNAIRQELRRLEERILTLEKENTELRSRVSSLELQTGQLTDRLLRIGGNCSSCGI</sequence>
<protein>
    <submittedName>
        <fullName evidence="2">Uncharacterized protein</fullName>
    </submittedName>
</protein>
<reference evidence="2" key="1">
    <citation type="submission" date="2022-12" db="EMBL/GenBank/DDBJ databases">
        <title>Isolation and characterisation of novel Methanocorpusculum spp. from native Australian herbivores indicates the genus is ancestrally host-associated.</title>
        <authorList>
            <person name="Volmer J.G."/>
            <person name="Soo R.M."/>
            <person name="Evans P.N."/>
            <person name="Hoedt E.C."/>
            <person name="Astorga Alsina A.L."/>
            <person name="Woodcroft B.J."/>
            <person name="Tyson G.W."/>
            <person name="Hugenholtz P."/>
            <person name="Morrison M."/>
        </authorList>
    </citation>
    <scope>NUCLEOTIDE SEQUENCE</scope>
    <source>
        <strain evidence="2">CW153</strain>
    </source>
</reference>
<keyword evidence="1" id="KW-0175">Coiled coil</keyword>
<evidence type="ECO:0000256" key="1">
    <source>
        <dbReference type="SAM" id="Coils"/>
    </source>
</evidence>
<dbReference type="RefSeq" id="WP_268923667.1">
    <property type="nucleotide sequence ID" value="NZ_JAPTGC010000019.1"/>
</dbReference>
<proteinExistence type="predicted"/>